<accession>A0A0F9ELC4</accession>
<keyword evidence="1" id="KW-0812">Transmembrane</keyword>
<evidence type="ECO:0000256" key="1">
    <source>
        <dbReference type="SAM" id="Phobius"/>
    </source>
</evidence>
<gene>
    <name evidence="2" type="ORF">LCGC14_2352940</name>
</gene>
<name>A0A0F9ELC4_9ZZZZ</name>
<comment type="caution">
    <text evidence="2">The sequence shown here is derived from an EMBL/GenBank/DDBJ whole genome shotgun (WGS) entry which is preliminary data.</text>
</comment>
<evidence type="ECO:0000313" key="2">
    <source>
        <dbReference type="EMBL" id="KKL45705.1"/>
    </source>
</evidence>
<organism evidence="2">
    <name type="scientific">marine sediment metagenome</name>
    <dbReference type="NCBI Taxonomy" id="412755"/>
    <lineage>
        <taxon>unclassified sequences</taxon>
        <taxon>metagenomes</taxon>
        <taxon>ecological metagenomes</taxon>
    </lineage>
</organism>
<feature type="transmembrane region" description="Helical" evidence="1">
    <location>
        <begin position="12"/>
        <end position="34"/>
    </location>
</feature>
<protein>
    <submittedName>
        <fullName evidence="2">Uncharacterized protein</fullName>
    </submittedName>
</protein>
<keyword evidence="1" id="KW-0472">Membrane</keyword>
<sequence>MSKLDKILHNILVIVIVVGVVVIAVCGILSFYGVGN</sequence>
<reference evidence="2" key="1">
    <citation type="journal article" date="2015" name="Nature">
        <title>Complex archaea that bridge the gap between prokaryotes and eukaryotes.</title>
        <authorList>
            <person name="Spang A."/>
            <person name="Saw J.H."/>
            <person name="Jorgensen S.L."/>
            <person name="Zaremba-Niedzwiedzka K."/>
            <person name="Martijn J."/>
            <person name="Lind A.E."/>
            <person name="van Eijk R."/>
            <person name="Schleper C."/>
            <person name="Guy L."/>
            <person name="Ettema T.J."/>
        </authorList>
    </citation>
    <scope>NUCLEOTIDE SEQUENCE</scope>
</reference>
<dbReference type="EMBL" id="LAZR01034291">
    <property type="protein sequence ID" value="KKL45705.1"/>
    <property type="molecule type" value="Genomic_DNA"/>
</dbReference>
<dbReference type="AlphaFoldDB" id="A0A0F9ELC4"/>
<keyword evidence="1" id="KW-1133">Transmembrane helix</keyword>
<proteinExistence type="predicted"/>